<reference evidence="3" key="1">
    <citation type="journal article" date="2015" name="Proc. Natl. Acad. Sci. U.S.A.">
        <title>Genome sequencing of adzuki bean (Vigna angularis) provides insight into high starch and low fat accumulation and domestication.</title>
        <authorList>
            <person name="Yang K."/>
            <person name="Tian Z."/>
            <person name="Chen C."/>
            <person name="Luo L."/>
            <person name="Zhao B."/>
            <person name="Wang Z."/>
            <person name="Yu L."/>
            <person name="Li Y."/>
            <person name="Sun Y."/>
            <person name="Li W."/>
            <person name="Chen Y."/>
            <person name="Li Y."/>
            <person name="Zhang Y."/>
            <person name="Ai D."/>
            <person name="Zhao J."/>
            <person name="Shang C."/>
            <person name="Ma Y."/>
            <person name="Wu B."/>
            <person name="Wang M."/>
            <person name="Gao L."/>
            <person name="Sun D."/>
            <person name="Zhang P."/>
            <person name="Guo F."/>
            <person name="Wang W."/>
            <person name="Li Y."/>
            <person name="Wang J."/>
            <person name="Varshney R.K."/>
            <person name="Wang J."/>
            <person name="Ling H.Q."/>
            <person name="Wan P."/>
        </authorList>
    </citation>
    <scope>NUCLEOTIDE SEQUENCE</scope>
    <source>
        <strain evidence="3">cv. Jingnong 6</strain>
    </source>
</reference>
<dbReference type="PANTHER" id="PTHR44675:SF1">
    <property type="entry name" value="P21-ACTIVATED PROTEIN KINASE-INTERACTING PROTEIN 1"/>
    <property type="match status" value="1"/>
</dbReference>
<sequence length="218" mass="23183">MNLVAGSYEKFIWASSLLPAATTTPSTSTISPLHPPLIPSTKTLPLSPPSPSTPLPISPSPQPHLRRRLSLTIFDVDGFVHLTTLSVHCNADINDLALHPSDERALNVALTTASPSSTLSAAVVNLDKEATLVKFNVTGDHFFVAAKEKGFVQQTEDARIFFELECSKPVLYAAPARVVSGYLVTDVTAMLCSAPVSGLLESVASSGKDKTKKPGRYG</sequence>
<dbReference type="InterPro" id="IPR051959">
    <property type="entry name" value="PAK1-Kinase_Regulator"/>
</dbReference>
<evidence type="ECO:0000256" key="1">
    <source>
        <dbReference type="SAM" id="MobiDB-lite"/>
    </source>
</evidence>
<protein>
    <submittedName>
        <fullName evidence="2">Uncharacterized protein</fullName>
    </submittedName>
</protein>
<dbReference type="Proteomes" id="UP000053144">
    <property type="component" value="Chromosome 9"/>
</dbReference>
<feature type="compositionally biased region" description="Pro residues" evidence="1">
    <location>
        <begin position="46"/>
        <end position="62"/>
    </location>
</feature>
<gene>
    <name evidence="2" type="ORF">LR48_Vigan09g062700</name>
</gene>
<evidence type="ECO:0000313" key="3">
    <source>
        <dbReference type="Proteomes" id="UP000053144"/>
    </source>
</evidence>
<dbReference type="STRING" id="3914.A0A0L9VAF4"/>
<evidence type="ECO:0000313" key="2">
    <source>
        <dbReference type="EMBL" id="KOM51968.1"/>
    </source>
</evidence>
<dbReference type="AlphaFoldDB" id="A0A0L9VAF4"/>
<feature type="region of interest" description="Disordered" evidence="1">
    <location>
        <begin position="24"/>
        <end position="62"/>
    </location>
</feature>
<dbReference type="EMBL" id="CM003379">
    <property type="protein sequence ID" value="KOM51968.1"/>
    <property type="molecule type" value="Genomic_DNA"/>
</dbReference>
<dbReference type="Gramene" id="KOM51968">
    <property type="protein sequence ID" value="KOM51968"/>
    <property type="gene ID" value="LR48_Vigan09g062700"/>
</dbReference>
<dbReference type="PANTHER" id="PTHR44675">
    <property type="entry name" value="PAK1 INTERACTING PROTEIN 1"/>
    <property type="match status" value="1"/>
</dbReference>
<accession>A0A0L9VAF4</accession>
<proteinExistence type="predicted"/>
<name>A0A0L9VAF4_PHAAN</name>
<organism evidence="2 3">
    <name type="scientific">Phaseolus angularis</name>
    <name type="common">Azuki bean</name>
    <name type="synonym">Vigna angularis</name>
    <dbReference type="NCBI Taxonomy" id="3914"/>
    <lineage>
        <taxon>Eukaryota</taxon>
        <taxon>Viridiplantae</taxon>
        <taxon>Streptophyta</taxon>
        <taxon>Embryophyta</taxon>
        <taxon>Tracheophyta</taxon>
        <taxon>Spermatophyta</taxon>
        <taxon>Magnoliopsida</taxon>
        <taxon>eudicotyledons</taxon>
        <taxon>Gunneridae</taxon>
        <taxon>Pentapetalae</taxon>
        <taxon>rosids</taxon>
        <taxon>fabids</taxon>
        <taxon>Fabales</taxon>
        <taxon>Fabaceae</taxon>
        <taxon>Papilionoideae</taxon>
        <taxon>50 kb inversion clade</taxon>
        <taxon>NPAAA clade</taxon>
        <taxon>indigoferoid/millettioid clade</taxon>
        <taxon>Phaseoleae</taxon>
        <taxon>Vigna</taxon>
    </lineage>
</organism>